<keyword evidence="2" id="KW-1185">Reference proteome</keyword>
<evidence type="ECO:0000313" key="2">
    <source>
        <dbReference type="Proteomes" id="UP001066276"/>
    </source>
</evidence>
<proteinExistence type="predicted"/>
<accession>A0AAV7M5B6</accession>
<reference evidence="1" key="1">
    <citation type="journal article" date="2022" name="bioRxiv">
        <title>Sequencing and chromosome-scale assembly of the giantPleurodeles waltlgenome.</title>
        <authorList>
            <person name="Brown T."/>
            <person name="Elewa A."/>
            <person name="Iarovenko S."/>
            <person name="Subramanian E."/>
            <person name="Araus A.J."/>
            <person name="Petzold A."/>
            <person name="Susuki M."/>
            <person name="Suzuki K.-i.T."/>
            <person name="Hayashi T."/>
            <person name="Toyoda A."/>
            <person name="Oliveira C."/>
            <person name="Osipova E."/>
            <person name="Leigh N.D."/>
            <person name="Simon A."/>
            <person name="Yun M.H."/>
        </authorList>
    </citation>
    <scope>NUCLEOTIDE SEQUENCE</scope>
    <source>
        <strain evidence="1">20211129_DDA</strain>
        <tissue evidence="1">Liver</tissue>
    </source>
</reference>
<gene>
    <name evidence="1" type="ORF">NDU88_002210</name>
</gene>
<dbReference type="Proteomes" id="UP001066276">
    <property type="component" value="Chromosome 10"/>
</dbReference>
<dbReference type="EMBL" id="JANPWB010000014">
    <property type="protein sequence ID" value="KAJ1097083.1"/>
    <property type="molecule type" value="Genomic_DNA"/>
</dbReference>
<sequence length="181" mass="20206">MLRGLTAVMLSASMELANLAAIQEVSLILTGYMLQGLTNFFTSVTKALKHWKGGLAMYITAANDREGRDLGGFPDGFQPVEMVLNSPEGITKTIMIVNVYIHPNVKTRTELAAKLTKLIMRLRRERDDIKLIVQVTLICGSWVHASRMKSWRHKNQTGAYLTKQNQSGIKNIKEVNCSLVT</sequence>
<organism evidence="1 2">
    <name type="scientific">Pleurodeles waltl</name>
    <name type="common">Iberian ribbed newt</name>
    <dbReference type="NCBI Taxonomy" id="8319"/>
    <lineage>
        <taxon>Eukaryota</taxon>
        <taxon>Metazoa</taxon>
        <taxon>Chordata</taxon>
        <taxon>Craniata</taxon>
        <taxon>Vertebrata</taxon>
        <taxon>Euteleostomi</taxon>
        <taxon>Amphibia</taxon>
        <taxon>Batrachia</taxon>
        <taxon>Caudata</taxon>
        <taxon>Salamandroidea</taxon>
        <taxon>Salamandridae</taxon>
        <taxon>Pleurodelinae</taxon>
        <taxon>Pleurodeles</taxon>
    </lineage>
</organism>
<protein>
    <submittedName>
        <fullName evidence="1">Uncharacterized protein</fullName>
    </submittedName>
</protein>
<evidence type="ECO:0000313" key="1">
    <source>
        <dbReference type="EMBL" id="KAJ1097083.1"/>
    </source>
</evidence>
<name>A0AAV7M5B6_PLEWA</name>
<dbReference type="AlphaFoldDB" id="A0AAV7M5B6"/>
<comment type="caution">
    <text evidence="1">The sequence shown here is derived from an EMBL/GenBank/DDBJ whole genome shotgun (WGS) entry which is preliminary data.</text>
</comment>